<protein>
    <recommendedName>
        <fullName evidence="4">ABC-2 type transporter domain-containing protein</fullName>
    </recommendedName>
</protein>
<name>A0A9D2Q2W9_9FIRM</name>
<reference evidence="2" key="1">
    <citation type="journal article" date="2021" name="PeerJ">
        <title>Extensive microbial diversity within the chicken gut microbiome revealed by metagenomics and culture.</title>
        <authorList>
            <person name="Gilroy R."/>
            <person name="Ravi A."/>
            <person name="Getino M."/>
            <person name="Pursley I."/>
            <person name="Horton D.L."/>
            <person name="Alikhan N.F."/>
            <person name="Baker D."/>
            <person name="Gharbi K."/>
            <person name="Hall N."/>
            <person name="Watson M."/>
            <person name="Adriaenssens E.M."/>
            <person name="Foster-Nyarko E."/>
            <person name="Jarju S."/>
            <person name="Secka A."/>
            <person name="Antonio M."/>
            <person name="Oren A."/>
            <person name="Chaudhuri R.R."/>
            <person name="La Ragione R."/>
            <person name="Hildebrand F."/>
            <person name="Pallen M.J."/>
        </authorList>
    </citation>
    <scope>NUCLEOTIDE SEQUENCE</scope>
    <source>
        <strain evidence="2">5933</strain>
    </source>
</reference>
<keyword evidence="1" id="KW-0472">Membrane</keyword>
<proteinExistence type="predicted"/>
<feature type="transmembrane region" description="Helical" evidence="1">
    <location>
        <begin position="122"/>
        <end position="145"/>
    </location>
</feature>
<comment type="caution">
    <text evidence="2">The sequence shown here is derived from an EMBL/GenBank/DDBJ whole genome shotgun (WGS) entry which is preliminary data.</text>
</comment>
<gene>
    <name evidence="2" type="ORF">H9698_03520</name>
</gene>
<evidence type="ECO:0000313" key="3">
    <source>
        <dbReference type="Proteomes" id="UP000823918"/>
    </source>
</evidence>
<evidence type="ECO:0000256" key="1">
    <source>
        <dbReference type="SAM" id="Phobius"/>
    </source>
</evidence>
<keyword evidence="1" id="KW-0812">Transmembrane</keyword>
<dbReference type="EMBL" id="DWWA01000020">
    <property type="protein sequence ID" value="HJC71849.1"/>
    <property type="molecule type" value="Genomic_DNA"/>
</dbReference>
<accession>A0A9D2Q2W9</accession>
<feature type="transmembrane region" description="Helical" evidence="1">
    <location>
        <begin position="206"/>
        <end position="225"/>
    </location>
</feature>
<evidence type="ECO:0008006" key="4">
    <source>
        <dbReference type="Google" id="ProtNLM"/>
    </source>
</evidence>
<feature type="transmembrane region" description="Helical" evidence="1">
    <location>
        <begin position="88"/>
        <end position="116"/>
    </location>
</feature>
<reference evidence="2" key="2">
    <citation type="submission" date="2021-04" db="EMBL/GenBank/DDBJ databases">
        <authorList>
            <person name="Gilroy R."/>
        </authorList>
    </citation>
    <scope>NUCLEOTIDE SEQUENCE</scope>
    <source>
        <strain evidence="2">5933</strain>
    </source>
</reference>
<organism evidence="2 3">
    <name type="scientific">Candidatus Ruthenibacterium merdavium</name>
    <dbReference type="NCBI Taxonomy" id="2838752"/>
    <lineage>
        <taxon>Bacteria</taxon>
        <taxon>Bacillati</taxon>
        <taxon>Bacillota</taxon>
        <taxon>Clostridia</taxon>
        <taxon>Eubacteriales</taxon>
        <taxon>Oscillospiraceae</taxon>
        <taxon>Ruthenibacterium</taxon>
    </lineage>
</organism>
<feature type="transmembrane region" description="Helical" evidence="1">
    <location>
        <begin position="46"/>
        <end position="68"/>
    </location>
</feature>
<keyword evidence="1" id="KW-1133">Transmembrane helix</keyword>
<evidence type="ECO:0000313" key="2">
    <source>
        <dbReference type="EMBL" id="HJC71849.1"/>
    </source>
</evidence>
<sequence>MKATMASILYLDNRRTMAVHFLLLPLANLLLLSALGSQLTQRSSWSIAAASVLASGCLMLISSMTASFTCDRNYGIDREMLSMGKFSFYYWGCKVIVCSGAALLLIAVNLALLAVAGCPLTLIWQAVVSVPQILFSGISVGFFCMMGAWGSADPYRLSNFFTSFGNVLSGSVVMLSAYPPLFKPFAAVFPLAHTLSALHGAQPQPVWDALCAGVWLMLGAAFYVLQSRRISSQSKFSTL</sequence>
<dbReference type="Proteomes" id="UP000823918">
    <property type="component" value="Unassembled WGS sequence"/>
</dbReference>
<feature type="transmembrane region" description="Helical" evidence="1">
    <location>
        <begin position="157"/>
        <end position="178"/>
    </location>
</feature>
<dbReference type="AlphaFoldDB" id="A0A9D2Q2W9"/>